<dbReference type="SMART" id="SM00091">
    <property type="entry name" value="PAS"/>
    <property type="match status" value="3"/>
</dbReference>
<dbReference type="InterPro" id="IPR000014">
    <property type="entry name" value="PAS"/>
</dbReference>
<dbReference type="Gene3D" id="3.30.450.20">
    <property type="entry name" value="PAS domain"/>
    <property type="match status" value="3"/>
</dbReference>
<dbReference type="PROSITE" id="PS50113">
    <property type="entry name" value="PAC"/>
    <property type="match status" value="2"/>
</dbReference>
<evidence type="ECO:0000259" key="7">
    <source>
        <dbReference type="PROSITE" id="PS50113"/>
    </source>
</evidence>
<dbReference type="InterPro" id="IPR013655">
    <property type="entry name" value="PAS_fold_3"/>
</dbReference>
<dbReference type="Gene3D" id="3.40.50.2300">
    <property type="match status" value="1"/>
</dbReference>
<proteinExistence type="predicted"/>
<evidence type="ECO:0000256" key="1">
    <source>
        <dbReference type="ARBA" id="ARBA00000085"/>
    </source>
</evidence>
<dbReference type="InterPro" id="IPR001610">
    <property type="entry name" value="PAC"/>
</dbReference>
<dbReference type="PANTHER" id="PTHR43304">
    <property type="entry name" value="PHYTOCHROME-LIKE PROTEIN CPH1"/>
    <property type="match status" value="1"/>
</dbReference>
<dbReference type="SUPFAM" id="SSF47384">
    <property type="entry name" value="Homodimeric domain of signal transducing histidine kinase"/>
    <property type="match status" value="1"/>
</dbReference>
<dbReference type="Pfam" id="PF00512">
    <property type="entry name" value="HisKA"/>
    <property type="match status" value="1"/>
</dbReference>
<name>A0A1D7QMG0_9SPHI</name>
<dbReference type="PANTHER" id="PTHR43304:SF1">
    <property type="entry name" value="PAC DOMAIN-CONTAINING PROTEIN"/>
    <property type="match status" value="1"/>
</dbReference>
<dbReference type="CDD" id="cd00130">
    <property type="entry name" value="PAS"/>
    <property type="match status" value="2"/>
</dbReference>
<dbReference type="InterPro" id="IPR035965">
    <property type="entry name" value="PAS-like_dom_sf"/>
</dbReference>
<organism evidence="8 9">
    <name type="scientific">Pedobacter steynii</name>
    <dbReference type="NCBI Taxonomy" id="430522"/>
    <lineage>
        <taxon>Bacteria</taxon>
        <taxon>Pseudomonadati</taxon>
        <taxon>Bacteroidota</taxon>
        <taxon>Sphingobacteriia</taxon>
        <taxon>Sphingobacteriales</taxon>
        <taxon>Sphingobacteriaceae</taxon>
        <taxon>Pedobacter</taxon>
    </lineage>
</organism>
<dbReference type="InterPro" id="IPR013656">
    <property type="entry name" value="PAS_4"/>
</dbReference>
<dbReference type="AlphaFoldDB" id="A0A1D7QMG0"/>
<dbReference type="SUPFAM" id="SSF55785">
    <property type="entry name" value="PYP-like sensor domain (PAS domain)"/>
    <property type="match status" value="3"/>
</dbReference>
<evidence type="ECO:0000259" key="6">
    <source>
        <dbReference type="PROSITE" id="PS50109"/>
    </source>
</evidence>
<evidence type="ECO:0000256" key="2">
    <source>
        <dbReference type="ARBA" id="ARBA00012438"/>
    </source>
</evidence>
<dbReference type="InterPro" id="IPR000700">
    <property type="entry name" value="PAS-assoc_C"/>
</dbReference>
<dbReference type="Gene3D" id="3.30.565.10">
    <property type="entry name" value="Histidine kinase-like ATPase, C-terminal domain"/>
    <property type="match status" value="1"/>
</dbReference>
<dbReference type="Pfam" id="PF08447">
    <property type="entry name" value="PAS_3"/>
    <property type="match status" value="1"/>
</dbReference>
<dbReference type="PRINTS" id="PR00344">
    <property type="entry name" value="BCTRLSENSOR"/>
</dbReference>
<dbReference type="OrthoDB" id="1522284at2"/>
<dbReference type="Pfam" id="PF02518">
    <property type="entry name" value="HATPase_c"/>
    <property type="match status" value="1"/>
</dbReference>
<evidence type="ECO:0000256" key="4">
    <source>
        <dbReference type="ARBA" id="ARBA00022679"/>
    </source>
</evidence>
<dbReference type="Gene3D" id="1.10.287.130">
    <property type="match status" value="1"/>
</dbReference>
<feature type="domain" description="Histidine kinase" evidence="6">
    <location>
        <begin position="565"/>
        <end position="779"/>
    </location>
</feature>
<dbReference type="SMART" id="SM00387">
    <property type="entry name" value="HATPase_c"/>
    <property type="match status" value="1"/>
</dbReference>
<keyword evidence="4" id="KW-0808">Transferase</keyword>
<evidence type="ECO:0000313" key="9">
    <source>
        <dbReference type="Proteomes" id="UP000094313"/>
    </source>
</evidence>
<dbReference type="GO" id="GO:0000155">
    <property type="term" value="F:phosphorelay sensor kinase activity"/>
    <property type="evidence" value="ECO:0007669"/>
    <property type="project" value="InterPro"/>
</dbReference>
<dbReference type="InterPro" id="IPR036097">
    <property type="entry name" value="HisK_dim/P_sf"/>
</dbReference>
<dbReference type="InterPro" id="IPR005467">
    <property type="entry name" value="His_kinase_dom"/>
</dbReference>
<evidence type="ECO:0000256" key="3">
    <source>
        <dbReference type="ARBA" id="ARBA00022553"/>
    </source>
</evidence>
<keyword evidence="5" id="KW-0418">Kinase</keyword>
<feature type="domain" description="PAC" evidence="7">
    <location>
        <begin position="369"/>
        <end position="420"/>
    </location>
</feature>
<dbReference type="Pfam" id="PF13596">
    <property type="entry name" value="PAS_10"/>
    <property type="match status" value="1"/>
</dbReference>
<keyword evidence="3" id="KW-0597">Phosphoprotein</keyword>
<dbReference type="EMBL" id="CP017141">
    <property type="protein sequence ID" value="AOM79799.1"/>
    <property type="molecule type" value="Genomic_DNA"/>
</dbReference>
<dbReference type="PROSITE" id="PS50109">
    <property type="entry name" value="HIS_KIN"/>
    <property type="match status" value="1"/>
</dbReference>
<dbReference type="InterPro" id="IPR003661">
    <property type="entry name" value="HisK_dim/P_dom"/>
</dbReference>
<sequence length="781" mass="89250">MALFFLLKWAELCLYSSGTSAMKQSLRILLLEDPEYDQGEILSALDCPALNLNLFRSNELNDCLAALRDFSPDLVLASFSKPESAGYQVFLLLKNLPDPTVFIGITSIEFEQESIKLLEDGAADCLFRDRLTRLPFAIRRAMETKRLQKQEKNALNSILKKGQRIGQLLQNVPSAVALLTGPDHVVQFANSFYQQLTGKEEIVNKPLREVYTGPEHQFIIQVADQAYKNGETFIDKEVFIELEQGLNGDPLLTSLYINFTMQPLLDGRGAVESLLIFGIDVTEQVLARKETERVYQEIDKLFDAVNEGFFLRDIRKDKYIQLSVGCPKIYGYTIAEFEQNSNLWYEVILEEDRYIAHRDSDLLLKGEQVKSQYRILHKDKGLRWIEVKAVPTFLDGELITVDGVVSDITSLKIADETLKKSEANLQTLLDHTDAAYILTDHQLKIVSYSQKASDIAEFRGFPKPFEGTHVFNYFVEQKRSKLEKIVEEVRSGKTVFYEIKVTEKNDVEKWYAMKWIGINDAAQNNWGFILSIRDITRRKKLADQQNQITSELIRRNKDLEQFTYVVSHNLRAPVANIIGLSELMHSMGLDKSGSPELLEGLRTSVRNLDTVIKDLNYILQSKKDAPESIKEPVDLRILVEEIKQSISHLVKKEQMTFEYDMEVSETYTVRGYIHSIFYNLILNSLKYRSPNHPPCLMIKTYQTGKLLNLIFKDNGKGIDMDKYGNQLFGLYKRFDTDVEGKGMGLFMVKTQIEDLGGSIQVQSEPEKGTTFHIVLPINIPG</sequence>
<dbReference type="NCBIfam" id="TIGR00229">
    <property type="entry name" value="sensory_box"/>
    <property type="match status" value="2"/>
</dbReference>
<protein>
    <recommendedName>
        <fullName evidence="2">histidine kinase</fullName>
        <ecNumber evidence="2">2.7.13.3</ecNumber>
    </recommendedName>
</protein>
<evidence type="ECO:0000256" key="5">
    <source>
        <dbReference type="ARBA" id="ARBA00022777"/>
    </source>
</evidence>
<reference evidence="8 9" key="1">
    <citation type="submission" date="2016-08" db="EMBL/GenBank/DDBJ databases">
        <authorList>
            <person name="Seilhamer J.J."/>
        </authorList>
    </citation>
    <scope>NUCLEOTIDE SEQUENCE [LARGE SCALE GENOMIC DNA]</scope>
    <source>
        <strain evidence="8 9">DX4</strain>
    </source>
</reference>
<dbReference type="InterPro" id="IPR052162">
    <property type="entry name" value="Sensor_kinase/Photoreceptor"/>
</dbReference>
<dbReference type="InterPro" id="IPR011006">
    <property type="entry name" value="CheY-like_superfamily"/>
</dbReference>
<dbReference type="CDD" id="cd00082">
    <property type="entry name" value="HisKA"/>
    <property type="match status" value="1"/>
</dbReference>
<dbReference type="InterPro" id="IPR004358">
    <property type="entry name" value="Sig_transdc_His_kin-like_C"/>
</dbReference>
<dbReference type="Pfam" id="PF08448">
    <property type="entry name" value="PAS_4"/>
    <property type="match status" value="1"/>
</dbReference>
<feature type="domain" description="PAC" evidence="7">
    <location>
        <begin position="236"/>
        <end position="293"/>
    </location>
</feature>
<dbReference type="Proteomes" id="UP000094313">
    <property type="component" value="Chromosome"/>
</dbReference>
<dbReference type="InterPro" id="IPR003594">
    <property type="entry name" value="HATPase_dom"/>
</dbReference>
<dbReference type="KEGG" id="psty:BFS30_23130"/>
<gene>
    <name evidence="8" type="ORF">BFS30_23130</name>
</gene>
<dbReference type="SUPFAM" id="SSF52172">
    <property type="entry name" value="CheY-like"/>
    <property type="match status" value="1"/>
</dbReference>
<comment type="catalytic activity">
    <reaction evidence="1">
        <text>ATP + protein L-histidine = ADP + protein N-phospho-L-histidine.</text>
        <dbReference type="EC" id="2.7.13.3"/>
    </reaction>
</comment>
<keyword evidence="9" id="KW-1185">Reference proteome</keyword>
<dbReference type="EC" id="2.7.13.3" evidence="2"/>
<dbReference type="SMART" id="SM00086">
    <property type="entry name" value="PAC"/>
    <property type="match status" value="2"/>
</dbReference>
<accession>A0A1D7QMG0</accession>
<evidence type="ECO:0000313" key="8">
    <source>
        <dbReference type="EMBL" id="AOM79799.1"/>
    </source>
</evidence>
<dbReference type="InterPro" id="IPR036890">
    <property type="entry name" value="HATPase_C_sf"/>
</dbReference>
<dbReference type="SUPFAM" id="SSF55874">
    <property type="entry name" value="ATPase domain of HSP90 chaperone/DNA topoisomerase II/histidine kinase"/>
    <property type="match status" value="1"/>
</dbReference>